<dbReference type="OrthoDB" id="4314323at2759"/>
<dbReference type="STRING" id="254877.A0A1V6S9I3"/>
<dbReference type="InterPro" id="IPR007219">
    <property type="entry name" value="XnlR_reg_dom"/>
</dbReference>
<protein>
    <recommendedName>
        <fullName evidence="6">Xylanolytic transcriptional activator regulatory domain-containing protein</fullName>
    </recommendedName>
</protein>
<comment type="caution">
    <text evidence="7">The sequence shown here is derived from an EMBL/GenBank/DDBJ whole genome shotgun (WGS) entry which is preliminary data.</text>
</comment>
<dbReference type="PANTHER" id="PTHR46910">
    <property type="entry name" value="TRANSCRIPTION FACTOR PDR1"/>
    <property type="match status" value="1"/>
</dbReference>
<evidence type="ECO:0000256" key="4">
    <source>
        <dbReference type="ARBA" id="ARBA00023163"/>
    </source>
</evidence>
<comment type="subcellular location">
    <subcellularLocation>
        <location evidence="1">Nucleus</location>
    </subcellularLocation>
</comment>
<dbReference type="GO" id="GO:0005634">
    <property type="term" value="C:nucleus"/>
    <property type="evidence" value="ECO:0007669"/>
    <property type="project" value="UniProtKB-SubCell"/>
</dbReference>
<dbReference type="SMART" id="SM00906">
    <property type="entry name" value="Fungal_trans"/>
    <property type="match status" value="1"/>
</dbReference>
<gene>
    <name evidence="7" type="ORF">PENFLA_c081G08660</name>
</gene>
<evidence type="ECO:0000256" key="1">
    <source>
        <dbReference type="ARBA" id="ARBA00004123"/>
    </source>
</evidence>
<reference evidence="8" key="1">
    <citation type="journal article" date="2017" name="Nat. Microbiol.">
        <title>Global analysis of biosynthetic gene clusters reveals vast potential of secondary metabolite production in Penicillium species.</title>
        <authorList>
            <person name="Nielsen J.C."/>
            <person name="Grijseels S."/>
            <person name="Prigent S."/>
            <person name="Ji B."/>
            <person name="Dainat J."/>
            <person name="Nielsen K.F."/>
            <person name="Frisvad J.C."/>
            <person name="Workman M."/>
            <person name="Nielsen J."/>
        </authorList>
    </citation>
    <scope>NUCLEOTIDE SEQUENCE [LARGE SCALE GENOMIC DNA]</scope>
    <source>
        <strain evidence="8">IBT 14082</strain>
    </source>
</reference>
<accession>A0A1V6S9I3</accession>
<evidence type="ECO:0000256" key="2">
    <source>
        <dbReference type="ARBA" id="ARBA00023015"/>
    </source>
</evidence>
<dbReference type="GO" id="GO:0006351">
    <property type="term" value="P:DNA-templated transcription"/>
    <property type="evidence" value="ECO:0007669"/>
    <property type="project" value="InterPro"/>
</dbReference>
<keyword evidence="4" id="KW-0804">Transcription</keyword>
<sequence>MSPNQITSDSAAEIDVESRLGRLEHAVRQLTDSVNRALQTITSASPQTDTGMSSPVCRTIPTKNVASESRLHTDLSHSCSFLDEASANIDAIRQSPGNTTSQNAQSELQYLSGRLTTTEVEQRIAQDSATFYIPSKAIGYRLISRFLEDGELGEPFFSLPSDDVVRQVVFEPHKVRERGWIAYFNYTMLCIVSNENGENSETKNFRRNVQLALNDSSIFLEPCLVNVQALCFLAMHGEDYAAPNLSWMLLGHACRQAEALGLHSPTHQDADWRQQRLCLFWLLFLIDKSCSLSFSRPAFLPTALYHNVPLPDRSFLLKFKPHERAWFANGQPSIHGSRFGAEFFTHYVQWAKLAGSVVDLLATADSIHRKQEIRSSLEAWYLDTNQSLTSIANAESASASATQMREMTLGISTMKFQYLNSLILLLKGDDSSSNLRLSSAREAISTLTSMVSNWSSVYNGVVWQLLYCPFTPFFVIFGNIVNNDSPRTATVEKDLSLLSATVEYFAAMRSQMRLLATVCSRLQHTASIFLQLARAHVSGRIPTQTHEKPAKSFQPTPIQPTYTYDQHTEDLMDLDLGELNVSNYLEWLPTDMGSAWPIFDTKRPDVSSRLGNKRPSQGSGFDWFSWDTYYSGTEI</sequence>
<dbReference type="GO" id="GO:0008270">
    <property type="term" value="F:zinc ion binding"/>
    <property type="evidence" value="ECO:0007669"/>
    <property type="project" value="InterPro"/>
</dbReference>
<feature type="domain" description="Xylanolytic transcriptional activator regulatory" evidence="6">
    <location>
        <begin position="246"/>
        <end position="317"/>
    </location>
</feature>
<dbReference type="GO" id="GO:0003677">
    <property type="term" value="F:DNA binding"/>
    <property type="evidence" value="ECO:0007669"/>
    <property type="project" value="UniProtKB-KW"/>
</dbReference>
<keyword evidence="8" id="KW-1185">Reference proteome</keyword>
<dbReference type="Pfam" id="PF04082">
    <property type="entry name" value="Fungal_trans"/>
    <property type="match status" value="1"/>
</dbReference>
<evidence type="ECO:0000259" key="6">
    <source>
        <dbReference type="SMART" id="SM00906"/>
    </source>
</evidence>
<evidence type="ECO:0000313" key="8">
    <source>
        <dbReference type="Proteomes" id="UP000191342"/>
    </source>
</evidence>
<keyword evidence="5" id="KW-0539">Nucleus</keyword>
<proteinExistence type="predicted"/>
<dbReference type="InterPro" id="IPR050987">
    <property type="entry name" value="AtrR-like"/>
</dbReference>
<evidence type="ECO:0000313" key="7">
    <source>
        <dbReference type="EMBL" id="OQE10701.1"/>
    </source>
</evidence>
<dbReference type="Proteomes" id="UP000191342">
    <property type="component" value="Unassembled WGS sequence"/>
</dbReference>
<evidence type="ECO:0000256" key="3">
    <source>
        <dbReference type="ARBA" id="ARBA00023125"/>
    </source>
</evidence>
<dbReference type="CDD" id="cd12148">
    <property type="entry name" value="fungal_TF_MHR"/>
    <property type="match status" value="1"/>
</dbReference>
<dbReference type="PANTHER" id="PTHR46910:SF37">
    <property type="entry name" value="ZN(II)2CYS6 TRANSCRIPTION FACTOR (EUROFUNG)"/>
    <property type="match status" value="1"/>
</dbReference>
<dbReference type="GO" id="GO:0003700">
    <property type="term" value="F:DNA-binding transcription factor activity"/>
    <property type="evidence" value="ECO:0007669"/>
    <property type="project" value="InterPro"/>
</dbReference>
<dbReference type="AlphaFoldDB" id="A0A1V6S9I3"/>
<organism evidence="7 8">
    <name type="scientific">Penicillium flavigenum</name>
    <dbReference type="NCBI Taxonomy" id="254877"/>
    <lineage>
        <taxon>Eukaryota</taxon>
        <taxon>Fungi</taxon>
        <taxon>Dikarya</taxon>
        <taxon>Ascomycota</taxon>
        <taxon>Pezizomycotina</taxon>
        <taxon>Eurotiomycetes</taxon>
        <taxon>Eurotiomycetidae</taxon>
        <taxon>Eurotiales</taxon>
        <taxon>Aspergillaceae</taxon>
        <taxon>Penicillium</taxon>
    </lineage>
</organism>
<keyword evidence="2" id="KW-0805">Transcription regulation</keyword>
<keyword evidence="3" id="KW-0238">DNA-binding</keyword>
<dbReference type="EMBL" id="MLQL01000081">
    <property type="protein sequence ID" value="OQE10701.1"/>
    <property type="molecule type" value="Genomic_DNA"/>
</dbReference>
<evidence type="ECO:0000256" key="5">
    <source>
        <dbReference type="ARBA" id="ARBA00023242"/>
    </source>
</evidence>
<name>A0A1V6S9I3_9EURO</name>